<dbReference type="EMBL" id="SJZJ01000023">
    <property type="protein sequence ID" value="TCJ22412.1"/>
    <property type="molecule type" value="Genomic_DNA"/>
</dbReference>
<protein>
    <recommendedName>
        <fullName evidence="4">Sulfotransferase family protein</fullName>
    </recommendedName>
</protein>
<organism evidence="2 3">
    <name type="scientific">Nocardioides jejuensis</name>
    <dbReference type="NCBI Taxonomy" id="2502782"/>
    <lineage>
        <taxon>Bacteria</taxon>
        <taxon>Bacillati</taxon>
        <taxon>Actinomycetota</taxon>
        <taxon>Actinomycetes</taxon>
        <taxon>Propionibacteriales</taxon>
        <taxon>Nocardioidaceae</taxon>
        <taxon>Nocardioides</taxon>
    </lineage>
</organism>
<dbReference type="AlphaFoldDB" id="A0A4V2NXS3"/>
<dbReference type="InterPro" id="IPR027417">
    <property type="entry name" value="P-loop_NTPase"/>
</dbReference>
<accession>A0A4V2NXS3</accession>
<feature type="region of interest" description="Disordered" evidence="1">
    <location>
        <begin position="354"/>
        <end position="379"/>
    </location>
</feature>
<gene>
    <name evidence="2" type="ORF">EPD65_12780</name>
</gene>
<dbReference type="Gene3D" id="3.40.50.300">
    <property type="entry name" value="P-loop containing nucleotide triphosphate hydrolases"/>
    <property type="match status" value="1"/>
</dbReference>
<evidence type="ECO:0000313" key="3">
    <source>
        <dbReference type="Proteomes" id="UP000295453"/>
    </source>
</evidence>
<dbReference type="Proteomes" id="UP000295453">
    <property type="component" value="Unassembled WGS sequence"/>
</dbReference>
<dbReference type="RefSeq" id="WP_131584741.1">
    <property type="nucleotide sequence ID" value="NZ_SJZJ01000023.1"/>
</dbReference>
<evidence type="ECO:0000256" key="1">
    <source>
        <dbReference type="SAM" id="MobiDB-lite"/>
    </source>
</evidence>
<evidence type="ECO:0000313" key="2">
    <source>
        <dbReference type="EMBL" id="TCJ22412.1"/>
    </source>
</evidence>
<dbReference type="SUPFAM" id="SSF52540">
    <property type="entry name" value="P-loop containing nucleoside triphosphate hydrolases"/>
    <property type="match status" value="1"/>
</dbReference>
<sequence length="379" mass="41914">MASRVYLHVGLPKTGTTYLQSVLWANKDALDAQGILLPGRHARDQMWATLVVREHPGLPNRKAPARTSWGRIVEQVRAHEGPAVISHEFFGAATEEQAARAIADLDAEVHLVVTARDVLTVVASYWQEFVKHGFFERGLDDFPADGTSWEEWTWRTLDLEQVLRRWTVVVPPERVHLLVLPDASEPRETLWLQFAGILGIADADTFALDAARENNSLGVVEAEFMRRVSAGLDDFSTALDRGVWLRGFLAHGQLVGRGGDRPRPSEARVEELRARADATVAWLEGTGFDVQGDLQRLRVPANVPGRDPASVTEGELLEVATATVRGVLATMRTTRQENTRLKAEIDDLAARVVAADEPAPESQRGGLRRRLRRSAEPGS</sequence>
<comment type="caution">
    <text evidence="2">The sequence shown here is derived from an EMBL/GenBank/DDBJ whole genome shotgun (WGS) entry which is preliminary data.</text>
</comment>
<evidence type="ECO:0008006" key="4">
    <source>
        <dbReference type="Google" id="ProtNLM"/>
    </source>
</evidence>
<reference evidence="2 3" key="1">
    <citation type="submission" date="2019-03" db="EMBL/GenBank/DDBJ databases">
        <authorList>
            <person name="Kim M.K.M."/>
        </authorList>
    </citation>
    <scope>NUCLEOTIDE SEQUENCE [LARGE SCALE GENOMIC DNA]</scope>
    <source>
        <strain evidence="2 3">18JY15-6</strain>
    </source>
</reference>
<keyword evidence="3" id="KW-1185">Reference proteome</keyword>
<dbReference type="OrthoDB" id="5144031at2"/>
<proteinExistence type="predicted"/>
<name>A0A4V2NXS3_9ACTN</name>